<evidence type="ECO:0000313" key="2">
    <source>
        <dbReference type="EMBL" id="OZC01177.1"/>
    </source>
</evidence>
<comment type="caution">
    <text evidence="3">The sequence shown here is derived from an EMBL/GenBank/DDBJ whole genome shotgun (WGS) entry which is preliminary data.</text>
</comment>
<dbReference type="AlphaFoldDB" id="A0A259TU44"/>
<evidence type="ECO:0000313" key="3">
    <source>
        <dbReference type="EMBL" id="OZC01251.1"/>
    </source>
</evidence>
<dbReference type="EMBL" id="MQWB01000014">
    <property type="protein sequence ID" value="OZC01251.1"/>
    <property type="molecule type" value="Genomic_DNA"/>
</dbReference>
<dbReference type="InParanoid" id="A0A259TU44"/>
<keyword evidence="3" id="KW-0378">Hydrolase</keyword>
<dbReference type="SUPFAM" id="SSF53474">
    <property type="entry name" value="alpha/beta-Hydrolases"/>
    <property type="match status" value="1"/>
</dbReference>
<keyword evidence="4" id="KW-1185">Reference proteome</keyword>
<evidence type="ECO:0000313" key="4">
    <source>
        <dbReference type="Proteomes" id="UP000216446"/>
    </source>
</evidence>
<organism evidence="3 4">
    <name type="scientific">Rubricoccus marinus</name>
    <dbReference type="NCBI Taxonomy" id="716817"/>
    <lineage>
        <taxon>Bacteria</taxon>
        <taxon>Pseudomonadati</taxon>
        <taxon>Rhodothermota</taxon>
        <taxon>Rhodothermia</taxon>
        <taxon>Rhodothermales</taxon>
        <taxon>Rubricoccaceae</taxon>
        <taxon>Rubricoccus</taxon>
    </lineage>
</organism>
<dbReference type="PANTHER" id="PTHR46438:SF11">
    <property type="entry name" value="LIPASE-RELATED"/>
    <property type="match status" value="1"/>
</dbReference>
<dbReference type="Gene3D" id="3.40.50.1820">
    <property type="entry name" value="alpha/beta hydrolase"/>
    <property type="match status" value="1"/>
</dbReference>
<accession>A0A259TU44</accession>
<gene>
    <name evidence="3" type="ORF">BSZ36_18185</name>
    <name evidence="2" type="ORF">BSZ36_18550</name>
</gene>
<dbReference type="GO" id="GO:0016787">
    <property type="term" value="F:hydrolase activity"/>
    <property type="evidence" value="ECO:0007669"/>
    <property type="project" value="UniProtKB-KW"/>
</dbReference>
<dbReference type="InterPro" id="IPR000073">
    <property type="entry name" value="AB_hydrolase_1"/>
</dbReference>
<feature type="non-terminal residue" evidence="3">
    <location>
        <position position="59"/>
    </location>
</feature>
<dbReference type="Proteomes" id="UP000216446">
    <property type="component" value="Unassembled WGS sequence"/>
</dbReference>
<dbReference type="PANTHER" id="PTHR46438">
    <property type="entry name" value="ALPHA/BETA-HYDROLASES SUPERFAMILY PROTEIN"/>
    <property type="match status" value="1"/>
</dbReference>
<feature type="domain" description="AB hydrolase-1" evidence="1">
    <location>
        <begin position="12"/>
        <end position="53"/>
    </location>
</feature>
<dbReference type="EMBL" id="MQWB01000015">
    <property type="protein sequence ID" value="OZC01177.1"/>
    <property type="molecule type" value="Genomic_DNA"/>
</dbReference>
<name>A0A259TU44_9BACT</name>
<sequence>MNMNYVRKGTGPPLLLVHGLGGTWRSWETVLDALAAERDVIAPDLPGFGETPPLDGEVS</sequence>
<dbReference type="Pfam" id="PF00561">
    <property type="entry name" value="Abhydrolase_1"/>
    <property type="match status" value="1"/>
</dbReference>
<reference evidence="3 4" key="1">
    <citation type="submission" date="2016-11" db="EMBL/GenBank/DDBJ databases">
        <title>Study of marine rhodopsin-containing bacteria.</title>
        <authorList>
            <person name="Yoshizawa S."/>
            <person name="Kumagai Y."/>
            <person name="Kogure K."/>
        </authorList>
    </citation>
    <scope>NUCLEOTIDE SEQUENCE [LARGE SCALE GENOMIC DNA]</scope>
    <source>
        <strain evidence="3 4">SG-29</strain>
    </source>
</reference>
<protein>
    <submittedName>
        <fullName evidence="3">Alpha/beta hydrolase</fullName>
    </submittedName>
</protein>
<dbReference type="OrthoDB" id="9780932at2"/>
<dbReference type="RefSeq" id="WP_143537000.1">
    <property type="nucleotide sequence ID" value="NZ_MQWB01000014.1"/>
</dbReference>
<dbReference type="InterPro" id="IPR029058">
    <property type="entry name" value="AB_hydrolase_fold"/>
</dbReference>
<proteinExistence type="predicted"/>
<evidence type="ECO:0000259" key="1">
    <source>
        <dbReference type="Pfam" id="PF00561"/>
    </source>
</evidence>